<dbReference type="PANTHER" id="PTHR26379">
    <property type="entry name" value="BTB/POZ AND MATH DOMAIN-CONTAINING PROTEIN 1"/>
    <property type="match status" value="1"/>
</dbReference>
<comment type="similarity">
    <text evidence="2">Belongs to the Tdpoz family.</text>
</comment>
<dbReference type="InterPro" id="IPR056423">
    <property type="entry name" value="BACK_BPM_SPOP"/>
</dbReference>
<organism evidence="4 5">
    <name type="scientific">Urochloa decumbens</name>
    <dbReference type="NCBI Taxonomy" id="240449"/>
    <lineage>
        <taxon>Eukaryota</taxon>
        <taxon>Viridiplantae</taxon>
        <taxon>Streptophyta</taxon>
        <taxon>Embryophyta</taxon>
        <taxon>Tracheophyta</taxon>
        <taxon>Spermatophyta</taxon>
        <taxon>Magnoliopsida</taxon>
        <taxon>Liliopsida</taxon>
        <taxon>Poales</taxon>
        <taxon>Poaceae</taxon>
        <taxon>PACMAD clade</taxon>
        <taxon>Panicoideae</taxon>
        <taxon>Panicodae</taxon>
        <taxon>Paniceae</taxon>
        <taxon>Melinidinae</taxon>
        <taxon>Urochloa</taxon>
    </lineage>
</organism>
<evidence type="ECO:0000256" key="1">
    <source>
        <dbReference type="ARBA" id="ARBA00004906"/>
    </source>
</evidence>
<dbReference type="InterPro" id="IPR011333">
    <property type="entry name" value="SKP1/BTB/POZ_sf"/>
</dbReference>
<gene>
    <name evidence="4" type="ORF">URODEC1_LOCUS67320</name>
</gene>
<protein>
    <recommendedName>
        <fullName evidence="3">BTB domain-containing protein</fullName>
    </recommendedName>
</protein>
<evidence type="ECO:0000259" key="3">
    <source>
        <dbReference type="PROSITE" id="PS50097"/>
    </source>
</evidence>
<dbReference type="PROSITE" id="PS50097">
    <property type="entry name" value="BTB"/>
    <property type="match status" value="1"/>
</dbReference>
<proteinExistence type="inferred from homology"/>
<sequence>MLQYEYQVPIVSQLYSPLYTCSTPWFIMWDSCFTRIKLDYWETKHLRVGDATTTCDLAAAGHLWRINCYPRGYYEEGHAKYLSLFLELRSPPPQPGGVTAIFDAFVIDLDGEPSSNYSNRTIKSFPPAAAGDPPAWAGWGEFVKRRILEDFYVTDDGHVTIVCGVIVVGAGGAAGDDDAIPVPPSRMGSEIAALLATDGGGAPAGADVSFTVGGETVAAAHRVVLAARSPVFRAELFGPMSDATSPSIALHDVDPAAFRLMVRYIYTDALPGDAELAPGGADPAETVKNLLAVADRYAIERLKLMCAQRLWEKVTPETFASTLAFAETYSCPELKSKCVGFFAVDRNLKQVIFTDGFLWLMQEFPSLVAELKASVGM</sequence>
<name>A0ABC9BPS9_9POAL</name>
<evidence type="ECO:0000313" key="5">
    <source>
        <dbReference type="Proteomes" id="UP001497457"/>
    </source>
</evidence>
<dbReference type="Pfam" id="PF00651">
    <property type="entry name" value="BTB"/>
    <property type="match status" value="1"/>
</dbReference>
<dbReference type="Gene3D" id="1.25.40.420">
    <property type="match status" value="1"/>
</dbReference>
<dbReference type="SUPFAM" id="SSF54695">
    <property type="entry name" value="POZ domain"/>
    <property type="match status" value="1"/>
</dbReference>
<dbReference type="Gene3D" id="2.60.210.10">
    <property type="entry name" value="Apoptosis, Tumor Necrosis Factor Receptor Associated Protein 2, Chain A"/>
    <property type="match status" value="1"/>
</dbReference>
<dbReference type="AlphaFoldDB" id="A0ABC9BPS9"/>
<evidence type="ECO:0000313" key="4">
    <source>
        <dbReference type="EMBL" id="CAL5005193.1"/>
    </source>
</evidence>
<keyword evidence="5" id="KW-1185">Reference proteome</keyword>
<reference evidence="5" key="1">
    <citation type="submission" date="2024-06" db="EMBL/GenBank/DDBJ databases">
        <authorList>
            <person name="Ryan C."/>
        </authorList>
    </citation>
    <scope>NUCLEOTIDE SEQUENCE [LARGE SCALE GENOMIC DNA]</scope>
</reference>
<dbReference type="InterPro" id="IPR000210">
    <property type="entry name" value="BTB/POZ_dom"/>
</dbReference>
<dbReference type="InterPro" id="IPR008974">
    <property type="entry name" value="TRAF-like"/>
</dbReference>
<dbReference type="Pfam" id="PF22486">
    <property type="entry name" value="MATH_2"/>
    <property type="match status" value="1"/>
</dbReference>
<dbReference type="CDD" id="cd00121">
    <property type="entry name" value="MATH"/>
    <property type="match status" value="1"/>
</dbReference>
<dbReference type="Gene3D" id="3.30.710.10">
    <property type="entry name" value="Potassium Channel Kv1.1, Chain A"/>
    <property type="match status" value="1"/>
</dbReference>
<feature type="domain" description="BTB" evidence="3">
    <location>
        <begin position="206"/>
        <end position="274"/>
    </location>
</feature>
<dbReference type="SUPFAM" id="SSF49599">
    <property type="entry name" value="TRAF domain-like"/>
    <property type="match status" value="1"/>
</dbReference>
<reference evidence="4 5" key="2">
    <citation type="submission" date="2024-10" db="EMBL/GenBank/DDBJ databases">
        <authorList>
            <person name="Ryan C."/>
        </authorList>
    </citation>
    <scope>NUCLEOTIDE SEQUENCE [LARGE SCALE GENOMIC DNA]</scope>
</reference>
<comment type="pathway">
    <text evidence="1">Protein modification; protein ubiquitination.</text>
</comment>
<accession>A0ABC9BPS9</accession>
<dbReference type="PANTHER" id="PTHR26379:SF187">
    <property type="entry name" value="OS07G0655300 PROTEIN"/>
    <property type="match status" value="1"/>
</dbReference>
<evidence type="ECO:0000256" key="2">
    <source>
        <dbReference type="ARBA" id="ARBA00010846"/>
    </source>
</evidence>
<dbReference type="InterPro" id="IPR045005">
    <property type="entry name" value="BPM1-6"/>
</dbReference>
<dbReference type="SMART" id="SM00225">
    <property type="entry name" value="BTB"/>
    <property type="match status" value="1"/>
</dbReference>
<dbReference type="InterPro" id="IPR002083">
    <property type="entry name" value="MATH/TRAF_dom"/>
</dbReference>
<dbReference type="Pfam" id="PF24570">
    <property type="entry name" value="BACK_BPM_SPOP"/>
    <property type="match status" value="1"/>
</dbReference>
<dbReference type="EMBL" id="OZ075137">
    <property type="protein sequence ID" value="CAL5005193.1"/>
    <property type="molecule type" value="Genomic_DNA"/>
</dbReference>
<dbReference type="Proteomes" id="UP001497457">
    <property type="component" value="Chromosome 27b"/>
</dbReference>